<accession>A0A561BLR2</accession>
<dbReference type="Gene3D" id="3.40.190.10">
    <property type="entry name" value="Periplasmic binding protein-like II"/>
    <property type="match status" value="1"/>
</dbReference>
<dbReference type="EMBL" id="VIVK01000001">
    <property type="protein sequence ID" value="TWD79752.1"/>
    <property type="molecule type" value="Genomic_DNA"/>
</dbReference>
<feature type="signal peptide" evidence="6">
    <location>
        <begin position="1"/>
        <end position="24"/>
    </location>
</feature>
<keyword evidence="7" id="KW-0762">Sugar transport</keyword>
<organism evidence="7 8">
    <name type="scientific">Kribbella amoyensis</name>
    <dbReference type="NCBI Taxonomy" id="996641"/>
    <lineage>
        <taxon>Bacteria</taxon>
        <taxon>Bacillati</taxon>
        <taxon>Actinomycetota</taxon>
        <taxon>Actinomycetes</taxon>
        <taxon>Propionibacteriales</taxon>
        <taxon>Kribbellaceae</taxon>
        <taxon>Kribbella</taxon>
    </lineage>
</organism>
<sequence>MKLPKLKLSGLTAAGVAAALLALAGCGGGSGDEAASGPIDLRMTIWSANAKHTALFDQIAAAYKKDHPEIGKITFESIPYENYTTTLTTQIGGGNVPDLAWILESTAPDFVTSGALAPIDKDADLLPTTTTNWEQDGQLYAYPFSTSPLGVFVNTDLVTAAGRPTPAQQVAAGTWTWDQAIATGAAVQKSGKGGVVVGDFDFKGWDALNSIWAGWGARPWSEDGRTCGFDQPEMVAAMTAIHKMVFTDKAMPGPGVTKDFFAGDAAMVLTQISRAALLEKAKFKWDLVPLPKGPAGEYSVVGQAGIGVLKRGKHVDAAKEFLAYFTNQENSAKLAQFFPPPRKSQLTTDVLAKANPLLKPAQLQSVVIDGIERGDIKTSHVGYAELQQTVRAELDPLWKPDADVKAVMSGVCAKINPLLAK</sequence>
<keyword evidence="8" id="KW-1185">Reference proteome</keyword>
<protein>
    <submittedName>
        <fullName evidence="7">Multiple sugar transport system substrate-binding protein</fullName>
    </submittedName>
</protein>
<keyword evidence="1" id="KW-1003">Cell membrane</keyword>
<evidence type="ECO:0000256" key="1">
    <source>
        <dbReference type="ARBA" id="ARBA00022475"/>
    </source>
</evidence>
<keyword evidence="2 6" id="KW-0732">Signal</keyword>
<dbReference type="PROSITE" id="PS51257">
    <property type="entry name" value="PROKAR_LIPOPROTEIN"/>
    <property type="match status" value="1"/>
</dbReference>
<feature type="chain" id="PRO_5039618694" evidence="6">
    <location>
        <begin position="25"/>
        <end position="421"/>
    </location>
</feature>
<keyword evidence="5" id="KW-0449">Lipoprotein</keyword>
<dbReference type="CDD" id="cd13585">
    <property type="entry name" value="PBP2_TMBP_like"/>
    <property type="match status" value="1"/>
</dbReference>
<dbReference type="Proteomes" id="UP000318380">
    <property type="component" value="Unassembled WGS sequence"/>
</dbReference>
<evidence type="ECO:0000313" key="8">
    <source>
        <dbReference type="Proteomes" id="UP000318380"/>
    </source>
</evidence>
<evidence type="ECO:0000256" key="3">
    <source>
        <dbReference type="ARBA" id="ARBA00023136"/>
    </source>
</evidence>
<keyword evidence="3" id="KW-0472">Membrane</keyword>
<keyword evidence="7" id="KW-0813">Transport</keyword>
<evidence type="ECO:0000256" key="5">
    <source>
        <dbReference type="ARBA" id="ARBA00023288"/>
    </source>
</evidence>
<evidence type="ECO:0000256" key="2">
    <source>
        <dbReference type="ARBA" id="ARBA00022729"/>
    </source>
</evidence>
<keyword evidence="4" id="KW-0564">Palmitate</keyword>
<proteinExistence type="predicted"/>
<dbReference type="PANTHER" id="PTHR43649:SF33">
    <property type="entry name" value="POLYGALACTURONAN_RHAMNOGALACTURONAN-BINDING PROTEIN YTCQ"/>
    <property type="match status" value="1"/>
</dbReference>
<evidence type="ECO:0000256" key="4">
    <source>
        <dbReference type="ARBA" id="ARBA00023139"/>
    </source>
</evidence>
<evidence type="ECO:0000313" key="7">
    <source>
        <dbReference type="EMBL" id="TWD79752.1"/>
    </source>
</evidence>
<dbReference type="AlphaFoldDB" id="A0A561BLR2"/>
<dbReference type="OrthoDB" id="3718433at2"/>
<dbReference type="Pfam" id="PF01547">
    <property type="entry name" value="SBP_bac_1"/>
    <property type="match status" value="1"/>
</dbReference>
<dbReference type="RefSeq" id="WP_145803149.1">
    <property type="nucleotide sequence ID" value="NZ_VIVK01000001.1"/>
</dbReference>
<dbReference type="InterPro" id="IPR006059">
    <property type="entry name" value="SBP"/>
</dbReference>
<evidence type="ECO:0000256" key="6">
    <source>
        <dbReference type="SAM" id="SignalP"/>
    </source>
</evidence>
<reference evidence="7 8" key="1">
    <citation type="submission" date="2019-06" db="EMBL/GenBank/DDBJ databases">
        <title>Sequencing the genomes of 1000 actinobacteria strains.</title>
        <authorList>
            <person name="Klenk H.-P."/>
        </authorList>
    </citation>
    <scope>NUCLEOTIDE SEQUENCE [LARGE SCALE GENOMIC DNA]</scope>
    <source>
        <strain evidence="7 8">DSM 24683</strain>
    </source>
</reference>
<dbReference type="SUPFAM" id="SSF53850">
    <property type="entry name" value="Periplasmic binding protein-like II"/>
    <property type="match status" value="1"/>
</dbReference>
<dbReference type="PANTHER" id="PTHR43649">
    <property type="entry name" value="ARABINOSE-BINDING PROTEIN-RELATED"/>
    <property type="match status" value="1"/>
</dbReference>
<comment type="caution">
    <text evidence="7">The sequence shown here is derived from an EMBL/GenBank/DDBJ whole genome shotgun (WGS) entry which is preliminary data.</text>
</comment>
<gene>
    <name evidence="7" type="ORF">FB561_0817</name>
</gene>
<dbReference type="InterPro" id="IPR050490">
    <property type="entry name" value="Bact_solute-bd_prot1"/>
</dbReference>
<name>A0A561BLR2_9ACTN</name>